<feature type="domain" description="PPM-type phosphatase" evidence="3">
    <location>
        <begin position="243"/>
        <end position="452"/>
    </location>
</feature>
<evidence type="ECO:0000259" key="3">
    <source>
        <dbReference type="SMART" id="SM00331"/>
    </source>
</evidence>
<dbReference type="SUPFAM" id="SSF81606">
    <property type="entry name" value="PP2C-like"/>
    <property type="match status" value="1"/>
</dbReference>
<dbReference type="Pfam" id="PF07228">
    <property type="entry name" value="SpoIIE"/>
    <property type="match status" value="1"/>
</dbReference>
<name>A0ABP6AX35_9ACTN</name>
<reference evidence="5" key="1">
    <citation type="journal article" date="2019" name="Int. J. Syst. Evol. Microbiol.">
        <title>The Global Catalogue of Microorganisms (GCM) 10K type strain sequencing project: providing services to taxonomists for standard genome sequencing and annotation.</title>
        <authorList>
            <consortium name="The Broad Institute Genomics Platform"/>
            <consortium name="The Broad Institute Genome Sequencing Center for Infectious Disease"/>
            <person name="Wu L."/>
            <person name="Ma J."/>
        </authorList>
    </citation>
    <scope>NUCLEOTIDE SEQUENCE [LARGE SCALE GENOMIC DNA]</scope>
    <source>
        <strain evidence="5">JCM 3367</strain>
    </source>
</reference>
<accession>A0ABP6AX35</accession>
<dbReference type="Gene3D" id="3.60.40.10">
    <property type="entry name" value="PPM-type phosphatase domain"/>
    <property type="match status" value="1"/>
</dbReference>
<dbReference type="Proteomes" id="UP001499978">
    <property type="component" value="Unassembled WGS sequence"/>
</dbReference>
<dbReference type="InterPro" id="IPR001932">
    <property type="entry name" value="PPM-type_phosphatase-like_dom"/>
</dbReference>
<keyword evidence="5" id="KW-1185">Reference proteome</keyword>
<proteinExistence type="predicted"/>
<evidence type="ECO:0000256" key="1">
    <source>
        <dbReference type="ARBA" id="ARBA00022801"/>
    </source>
</evidence>
<comment type="caution">
    <text evidence="4">The sequence shown here is derived from an EMBL/GenBank/DDBJ whole genome shotgun (WGS) entry which is preliminary data.</text>
</comment>
<organism evidence="4 5">
    <name type="scientific">Pilimelia columellifera subsp. columellifera</name>
    <dbReference type="NCBI Taxonomy" id="706583"/>
    <lineage>
        <taxon>Bacteria</taxon>
        <taxon>Bacillati</taxon>
        <taxon>Actinomycetota</taxon>
        <taxon>Actinomycetes</taxon>
        <taxon>Micromonosporales</taxon>
        <taxon>Micromonosporaceae</taxon>
        <taxon>Pilimelia</taxon>
    </lineage>
</organism>
<evidence type="ECO:0000313" key="4">
    <source>
        <dbReference type="EMBL" id="GAA2526110.1"/>
    </source>
</evidence>
<gene>
    <name evidence="4" type="ORF">GCM10010201_26060</name>
</gene>
<keyword evidence="1" id="KW-0378">Hydrolase</keyword>
<dbReference type="EMBL" id="BAAARY010000011">
    <property type="protein sequence ID" value="GAA2526110.1"/>
    <property type="molecule type" value="Genomic_DNA"/>
</dbReference>
<sequence length="484" mass="51145">MAVASVGLRPRGHLTGLSARTAHARLPDTAQSGGSPDEPPGSRAHTADDGMPPMLRCVTNKEMSGVDLNHVLLAVERAAPVDAVEAVTRTIGVDLDAWWVSFLVADMSGRALVRLVHVPIGDVPGGRRQDEDVAMVMPFDGGPQEQALSGQQVLVEQVGDHHVVRAPVTQRGEAIGLLEIALSAAPTDAVVRRVSRAAHTLAFVVIANRRHTDLFEWGQRTSPFTLAAEIQRRLLPASFTCEADSFTLSAWLEPTASIGGDTFDYSVARDLLHLSVTDAVGHGVNSALTATLCVGALRNARRRGGTLLEQAQAADDALIDNAPAGSPFATGFLGRLDLSTGALAVVNGGHPTPLLLRDGVTQAVALPANRPFGVLRHKPYLSAEIELQPGDRLVLFTDGMLERGAADLKLATRLQHLSALHPREVVRLLGDLVLEVAGPVLPDDACLLVLDWHGGHGGARHTAAGADPSRASSPSSLVRQRDNC</sequence>
<feature type="region of interest" description="Disordered" evidence="2">
    <location>
        <begin position="17"/>
        <end position="52"/>
    </location>
</feature>
<dbReference type="InterPro" id="IPR052016">
    <property type="entry name" value="Bact_Sigma-Reg"/>
</dbReference>
<dbReference type="PANTHER" id="PTHR43156">
    <property type="entry name" value="STAGE II SPORULATION PROTEIN E-RELATED"/>
    <property type="match status" value="1"/>
</dbReference>
<dbReference type="SMART" id="SM00331">
    <property type="entry name" value="PP2C_SIG"/>
    <property type="match status" value="1"/>
</dbReference>
<dbReference type="InterPro" id="IPR036457">
    <property type="entry name" value="PPM-type-like_dom_sf"/>
</dbReference>
<feature type="region of interest" description="Disordered" evidence="2">
    <location>
        <begin position="459"/>
        <end position="484"/>
    </location>
</feature>
<protein>
    <submittedName>
        <fullName evidence="4">PP2C family protein-serine/threonine phosphatase</fullName>
    </submittedName>
</protein>
<evidence type="ECO:0000313" key="5">
    <source>
        <dbReference type="Proteomes" id="UP001499978"/>
    </source>
</evidence>
<evidence type="ECO:0000256" key="2">
    <source>
        <dbReference type="SAM" id="MobiDB-lite"/>
    </source>
</evidence>
<dbReference type="PANTHER" id="PTHR43156:SF2">
    <property type="entry name" value="STAGE II SPORULATION PROTEIN E"/>
    <property type="match status" value="1"/>
</dbReference>